<sequence>DELITALENKFKWQLEYTSPNDDRRVRKDHFYVYTIEDTDCGVSIDIFNVDSGDADIHAAPQVCCQFYGYSDGDDDSCNCVARGDDSQTLNIPL</sequence>
<organism evidence="1 2">
    <name type="scientific">Phytophthora aleatoria</name>
    <dbReference type="NCBI Taxonomy" id="2496075"/>
    <lineage>
        <taxon>Eukaryota</taxon>
        <taxon>Sar</taxon>
        <taxon>Stramenopiles</taxon>
        <taxon>Oomycota</taxon>
        <taxon>Peronosporomycetes</taxon>
        <taxon>Peronosporales</taxon>
        <taxon>Peronosporaceae</taxon>
        <taxon>Phytophthora</taxon>
    </lineage>
</organism>
<dbReference type="Proteomes" id="UP000709295">
    <property type="component" value="Unassembled WGS sequence"/>
</dbReference>
<dbReference type="EMBL" id="JAENGY010000518">
    <property type="protein sequence ID" value="KAG6961241.1"/>
    <property type="molecule type" value="Genomic_DNA"/>
</dbReference>
<keyword evidence="2" id="KW-1185">Reference proteome</keyword>
<evidence type="ECO:0000313" key="2">
    <source>
        <dbReference type="Proteomes" id="UP000709295"/>
    </source>
</evidence>
<gene>
    <name evidence="1" type="ORF">JG688_00009214</name>
</gene>
<evidence type="ECO:0000313" key="1">
    <source>
        <dbReference type="EMBL" id="KAG6961241.1"/>
    </source>
</evidence>
<proteinExistence type="predicted"/>
<feature type="non-terminal residue" evidence="1">
    <location>
        <position position="1"/>
    </location>
</feature>
<protein>
    <submittedName>
        <fullName evidence="1">Uncharacterized protein</fullName>
    </submittedName>
</protein>
<dbReference type="AlphaFoldDB" id="A0A8J5MG03"/>
<name>A0A8J5MG03_9STRA</name>
<accession>A0A8J5MG03</accession>
<reference evidence="1" key="1">
    <citation type="submission" date="2021-01" db="EMBL/GenBank/DDBJ databases">
        <title>Phytophthora aleatoria, a newly-described species from Pinus radiata is distinct from Phytophthora cactorum isolates based on comparative genomics.</title>
        <authorList>
            <person name="Mcdougal R."/>
            <person name="Panda P."/>
            <person name="Williams N."/>
            <person name="Studholme D.J."/>
        </authorList>
    </citation>
    <scope>NUCLEOTIDE SEQUENCE</scope>
    <source>
        <strain evidence="1">NZFS 4037</strain>
    </source>
</reference>
<comment type="caution">
    <text evidence="1">The sequence shown here is derived from an EMBL/GenBank/DDBJ whole genome shotgun (WGS) entry which is preliminary data.</text>
</comment>